<dbReference type="Proteomes" id="UP001238496">
    <property type="component" value="Unassembled WGS sequence"/>
</dbReference>
<dbReference type="GO" id="GO:0032259">
    <property type="term" value="P:methylation"/>
    <property type="evidence" value="ECO:0007669"/>
    <property type="project" value="UniProtKB-KW"/>
</dbReference>
<organism evidence="1 2">
    <name type="scientific">Peteryoungia aggregata LMG 23059</name>
    <dbReference type="NCBI Taxonomy" id="1368425"/>
    <lineage>
        <taxon>Bacteria</taxon>
        <taxon>Pseudomonadati</taxon>
        <taxon>Pseudomonadota</taxon>
        <taxon>Alphaproteobacteria</taxon>
        <taxon>Hyphomicrobiales</taxon>
        <taxon>Rhizobiaceae</taxon>
        <taxon>Peteryoungia</taxon>
    </lineage>
</organism>
<dbReference type="Pfam" id="PF13489">
    <property type="entry name" value="Methyltransf_23"/>
    <property type="match status" value="1"/>
</dbReference>
<dbReference type="PANTHER" id="PTHR43861">
    <property type="entry name" value="TRANS-ACONITATE 2-METHYLTRANSFERASE-RELATED"/>
    <property type="match status" value="1"/>
</dbReference>
<name>A0ABU0GBS0_9HYPH</name>
<dbReference type="RefSeq" id="WP_307375817.1">
    <property type="nucleotide sequence ID" value="NZ_JAUSUW010000013.1"/>
</dbReference>
<accession>A0ABU0GBS0</accession>
<dbReference type="Gene3D" id="3.40.50.150">
    <property type="entry name" value="Vaccinia Virus protein VP39"/>
    <property type="match status" value="1"/>
</dbReference>
<comment type="caution">
    <text evidence="1">The sequence shown here is derived from an EMBL/GenBank/DDBJ whole genome shotgun (WGS) entry which is preliminary data.</text>
</comment>
<reference evidence="1 2" key="1">
    <citation type="submission" date="2023-07" db="EMBL/GenBank/DDBJ databases">
        <title>Genomic Encyclopedia of Type Strains, Phase IV (KMG-IV): sequencing the most valuable type-strain genomes for metagenomic binning, comparative biology and taxonomic classification.</title>
        <authorList>
            <person name="Goeker M."/>
        </authorList>
    </citation>
    <scope>NUCLEOTIDE SEQUENCE [LARGE SCALE GENOMIC DNA]</scope>
    <source>
        <strain evidence="1 2">DSM 1111</strain>
    </source>
</reference>
<sequence>MSHERQQRFWNRIARRYAARQIQDVAAYEAMLTDVAARLAPSDRVLELGCGTGGVAIRLAPGVQEWKATDFSAQMIEIARAKPAGDNLRFVLVDAEDAFDDAPFDAICAFNVLHLLDDPHAVLALIHASLKPGGLLITKTWCFGDLGTRWRGLFTVLRALGLFPAVHGFTVAGLRQSLEKAGFEIVDQTVFGKHRQNPYIVARRRSP</sequence>
<dbReference type="GO" id="GO:0008168">
    <property type="term" value="F:methyltransferase activity"/>
    <property type="evidence" value="ECO:0007669"/>
    <property type="project" value="UniProtKB-KW"/>
</dbReference>
<evidence type="ECO:0000313" key="1">
    <source>
        <dbReference type="EMBL" id="MDQ0422804.1"/>
    </source>
</evidence>
<dbReference type="SUPFAM" id="SSF53335">
    <property type="entry name" value="S-adenosyl-L-methionine-dependent methyltransferases"/>
    <property type="match status" value="1"/>
</dbReference>
<protein>
    <submittedName>
        <fullName evidence="1">SAM-dependent methyltransferase</fullName>
    </submittedName>
</protein>
<gene>
    <name evidence="1" type="ORF">J2045_003854</name>
</gene>
<evidence type="ECO:0000313" key="2">
    <source>
        <dbReference type="Proteomes" id="UP001238496"/>
    </source>
</evidence>
<dbReference type="InterPro" id="IPR029063">
    <property type="entry name" value="SAM-dependent_MTases_sf"/>
</dbReference>
<keyword evidence="2" id="KW-1185">Reference proteome</keyword>
<dbReference type="CDD" id="cd02440">
    <property type="entry name" value="AdoMet_MTases"/>
    <property type="match status" value="1"/>
</dbReference>
<keyword evidence="1" id="KW-0489">Methyltransferase</keyword>
<dbReference type="EMBL" id="JAUSUW010000013">
    <property type="protein sequence ID" value="MDQ0422804.1"/>
    <property type="molecule type" value="Genomic_DNA"/>
</dbReference>
<proteinExistence type="predicted"/>
<keyword evidence="1" id="KW-0808">Transferase</keyword>